<comment type="caution">
    <text evidence="1">The sequence shown here is derived from an EMBL/GenBank/DDBJ whole genome shotgun (WGS) entry which is preliminary data.</text>
</comment>
<proteinExistence type="predicted"/>
<protein>
    <recommendedName>
        <fullName evidence="3">DNA-directed RNA polymerase beta subunit</fullName>
    </recommendedName>
</protein>
<accession>A0A923NI77</accession>
<dbReference type="EMBL" id="JACSZT010000008">
    <property type="protein sequence ID" value="MBC6499228.1"/>
    <property type="molecule type" value="Genomic_DNA"/>
</dbReference>
<reference evidence="1" key="1">
    <citation type="submission" date="2020-08" db="EMBL/GenBank/DDBJ databases">
        <title>Complete genome sequence of Weissella confusa strain FS54 provides insights into metabolic potential.</title>
        <authorList>
            <person name="Fhoula I."/>
            <person name="Najjari A."/>
            <person name="Lekired A."/>
            <person name="Bessrour-Aouam N."/>
            <person name="Jaballah S."/>
            <person name="Klibi N."/>
            <person name="Ouzari H.-I."/>
        </authorList>
    </citation>
    <scope>NUCLEOTIDE SEQUENCE</scope>
    <source>
        <strain evidence="1">FS54</strain>
    </source>
</reference>
<evidence type="ECO:0000313" key="1">
    <source>
        <dbReference type="EMBL" id="MBC6499228.1"/>
    </source>
</evidence>
<dbReference type="Proteomes" id="UP000650485">
    <property type="component" value="Unassembled WGS sequence"/>
</dbReference>
<evidence type="ECO:0008006" key="3">
    <source>
        <dbReference type="Google" id="ProtNLM"/>
    </source>
</evidence>
<organism evidence="1 2">
    <name type="scientific">Weissella confusa</name>
    <name type="common">Lactobacillus confusus</name>
    <dbReference type="NCBI Taxonomy" id="1583"/>
    <lineage>
        <taxon>Bacteria</taxon>
        <taxon>Bacillati</taxon>
        <taxon>Bacillota</taxon>
        <taxon>Bacilli</taxon>
        <taxon>Lactobacillales</taxon>
        <taxon>Lactobacillaceae</taxon>
        <taxon>Weissella</taxon>
    </lineage>
</organism>
<evidence type="ECO:0000313" key="2">
    <source>
        <dbReference type="Proteomes" id="UP000650485"/>
    </source>
</evidence>
<dbReference type="AlphaFoldDB" id="A0A923NI77"/>
<name>A0A923NI77_WEICO</name>
<gene>
    <name evidence="1" type="ORF">H7R52_11200</name>
</gene>
<sequence length="134" mass="15368">MTEPIDINFDANDKSAMYERAAYFFAHDYHERGMVKWQGYFLSDHTEDVKKKTEEEKAAMQRQRMPEMALIDITNILMHAYANTQIVRVQTNSKSNSGVIPPIIEGPVKGYTDNGVIIGESEIPLDDLWWASIK</sequence>